<organism evidence="1">
    <name type="scientific">Enterocloster phage PMBT24</name>
    <dbReference type="NCBI Taxonomy" id="3025413"/>
    <lineage>
        <taxon>Viruses</taxon>
        <taxon>Duplodnaviria</taxon>
        <taxon>Heunggongvirae</taxon>
        <taxon>Uroviricota</taxon>
        <taxon>Caudoviricetes</taxon>
    </lineage>
</organism>
<name>A0AAT9TSV1_9CAUD</name>
<protein>
    <submittedName>
        <fullName evidence="1">Uncharacterized protein</fullName>
    </submittedName>
</protein>
<proteinExistence type="predicted"/>
<evidence type="ECO:0000313" key="1">
    <source>
        <dbReference type="EMBL" id="WDQ45568.1"/>
    </source>
</evidence>
<dbReference type="EMBL" id="OQ326496">
    <property type="protein sequence ID" value="WDQ45568.1"/>
    <property type="molecule type" value="Genomic_DNA"/>
</dbReference>
<reference evidence="1" key="1">
    <citation type="submission" date="2023-01" db="EMBL/GenBank/DDBJ databases">
        <authorList>
            <person name="Sprotte S."/>
            <person name="Brinks E."/>
        </authorList>
    </citation>
    <scope>NUCLEOTIDE SEQUENCE</scope>
</reference>
<accession>A0AAT9TSV1</accession>
<reference evidence="1" key="2">
    <citation type="journal article" date="2024" name="Heliyon">
        <title>Complete genome sequence of the novel virulent phage PMBT24 infecting Enterocloster bolteae from the human gut.</title>
        <authorList>
            <person name="Sprotte S."/>
            <person name="Brinks E."/>
            <person name="Neve H."/>
            <person name="Franz C.M.A.P."/>
        </authorList>
    </citation>
    <scope>NUCLEOTIDE SEQUENCE</scope>
</reference>
<sequence length="34" mass="4218">MYHLFPKMPHMKHIHILKLLMNQHVQSDFLFDKV</sequence>